<dbReference type="SMART" id="SM00504">
    <property type="entry name" value="Ubox"/>
    <property type="match status" value="1"/>
</dbReference>
<dbReference type="Gene3D" id="3.30.40.10">
    <property type="entry name" value="Zinc/RING finger domain, C3HC4 (zinc finger)"/>
    <property type="match status" value="1"/>
</dbReference>
<reference evidence="4 5" key="1">
    <citation type="journal article" date="2024" name="Nat. Commun.">
        <title>Phylogenomics reveals the evolutionary origins of lichenization in chlorophyte algae.</title>
        <authorList>
            <person name="Puginier C."/>
            <person name="Libourel C."/>
            <person name="Otte J."/>
            <person name="Skaloud P."/>
            <person name="Haon M."/>
            <person name="Grisel S."/>
            <person name="Petersen M."/>
            <person name="Berrin J.G."/>
            <person name="Delaux P.M."/>
            <person name="Dal Grande F."/>
            <person name="Keller J."/>
        </authorList>
    </citation>
    <scope>NUCLEOTIDE SEQUENCE [LARGE SCALE GENOMIC DNA]</scope>
    <source>
        <strain evidence="4 5">SAG 2043</strain>
    </source>
</reference>
<dbReference type="SUPFAM" id="SSF57850">
    <property type="entry name" value="RING/U-box"/>
    <property type="match status" value="1"/>
</dbReference>
<comment type="caution">
    <text evidence="4">The sequence shown here is derived from an EMBL/GenBank/DDBJ whole genome shotgun (WGS) entry which is preliminary data.</text>
</comment>
<dbReference type="InterPro" id="IPR003613">
    <property type="entry name" value="Ubox_domain"/>
</dbReference>
<feature type="compositionally biased region" description="Polar residues" evidence="2">
    <location>
        <begin position="287"/>
        <end position="305"/>
    </location>
</feature>
<evidence type="ECO:0000256" key="1">
    <source>
        <dbReference type="SAM" id="Coils"/>
    </source>
</evidence>
<feature type="domain" description="U-box" evidence="3">
    <location>
        <begin position="583"/>
        <end position="656"/>
    </location>
</feature>
<dbReference type="InterPro" id="IPR013083">
    <property type="entry name" value="Znf_RING/FYVE/PHD"/>
</dbReference>
<sequence>MAVTWRWRTFVKDAPLELDFTYVLSRDYDKSGVSCRIGVNGLQHRRFMVGAKGKYSFTIDKPELGSLHGAEVVIKVKNKLLGSSLKAEEAHVNGHDLGKPYKVQPGEHSVFRTDWEFPYGHMRYRLTIKVIKHAAKIYLNGLPIPLAREIKVSDTFALSYEMRPTNLGMGDIGAIDRIVVTLHHLRKENYEAEAELLDSRGSTLFTRQSLAFVTEPKEEPFVWQCMAGNSESDLQDVLTMTRDAIHANGEGSQPGSVASREWPPTPEPTTEASRPAAHSVAVDTADLQPTQQTPSSSADQTTPSPEQARQREALQAAEGRVAALEVRLRELHTRSRQLQGENQALRRANRELADDKQATDVGSVQLQIRHRELQAQAQDLRNTVQRLRDGQQAAQAGQTEELEEALQDTQDLLAASKDRVRQLTQELRDGQARVASRDARIAELLEETGRLNTEVNRSRAAHAALLRELTSSSGGAASDTAKALAAAQHRTEVAVQEASQAQASAATANEALHTARLALHGVLAGVRDELSDVRAALKAAQEESAEKGRELTTLQQSLKQGYMIDQSAHEAALEAVEQRWKQSLAAFFSCPISGEVFRDPVLAADGHTYERVDIRRWLRRKNTSPQTRQPLPIKVLVPNHMVRSAVQELIHGGMLEAPPERSASDGLNAG</sequence>
<dbReference type="PANTHER" id="PTHR46573">
    <property type="entry name" value="WD REPEAT, SAM AND U-BOX DOMAIN-CONTAINING PROTEIN 1"/>
    <property type="match status" value="1"/>
</dbReference>
<dbReference type="AlphaFoldDB" id="A0AAW1PVN4"/>
<gene>
    <name evidence="4" type="ORF">WJX72_001623</name>
</gene>
<keyword evidence="5" id="KW-1185">Reference proteome</keyword>
<dbReference type="Proteomes" id="UP001489004">
    <property type="component" value="Unassembled WGS sequence"/>
</dbReference>
<accession>A0AAW1PVN4</accession>
<feature type="coiled-coil region" evidence="1">
    <location>
        <begin position="523"/>
        <end position="557"/>
    </location>
</feature>
<evidence type="ECO:0000256" key="2">
    <source>
        <dbReference type="SAM" id="MobiDB-lite"/>
    </source>
</evidence>
<dbReference type="PANTHER" id="PTHR46573:SF1">
    <property type="entry name" value="WD REPEAT, SAM AND U-BOX DOMAIN-CONTAINING PROTEIN 1"/>
    <property type="match status" value="1"/>
</dbReference>
<feature type="region of interest" description="Disordered" evidence="2">
    <location>
        <begin position="246"/>
        <end position="316"/>
    </location>
</feature>
<dbReference type="PROSITE" id="PS51698">
    <property type="entry name" value="U_BOX"/>
    <property type="match status" value="1"/>
</dbReference>
<dbReference type="GO" id="GO:0004842">
    <property type="term" value="F:ubiquitin-protein transferase activity"/>
    <property type="evidence" value="ECO:0007669"/>
    <property type="project" value="InterPro"/>
</dbReference>
<evidence type="ECO:0000259" key="3">
    <source>
        <dbReference type="PROSITE" id="PS51698"/>
    </source>
</evidence>
<dbReference type="CDD" id="cd16655">
    <property type="entry name" value="RING-Ubox_WDSUB1-like"/>
    <property type="match status" value="1"/>
</dbReference>
<keyword evidence="1" id="KW-0175">Coiled coil</keyword>
<evidence type="ECO:0000313" key="4">
    <source>
        <dbReference type="EMBL" id="KAK9817751.1"/>
    </source>
</evidence>
<name>A0AAW1PVN4_9CHLO</name>
<dbReference type="Pfam" id="PF04564">
    <property type="entry name" value="U-box"/>
    <property type="match status" value="1"/>
</dbReference>
<dbReference type="GO" id="GO:0016567">
    <property type="term" value="P:protein ubiquitination"/>
    <property type="evidence" value="ECO:0007669"/>
    <property type="project" value="InterPro"/>
</dbReference>
<evidence type="ECO:0000313" key="5">
    <source>
        <dbReference type="Proteomes" id="UP001489004"/>
    </source>
</evidence>
<protein>
    <recommendedName>
        <fullName evidence="3">U-box domain-containing protein</fullName>
    </recommendedName>
</protein>
<dbReference type="EMBL" id="JALJOR010000004">
    <property type="protein sequence ID" value="KAK9817751.1"/>
    <property type="molecule type" value="Genomic_DNA"/>
</dbReference>
<organism evidence="4 5">
    <name type="scientific">[Myrmecia] bisecta</name>
    <dbReference type="NCBI Taxonomy" id="41462"/>
    <lineage>
        <taxon>Eukaryota</taxon>
        <taxon>Viridiplantae</taxon>
        <taxon>Chlorophyta</taxon>
        <taxon>core chlorophytes</taxon>
        <taxon>Trebouxiophyceae</taxon>
        <taxon>Trebouxiales</taxon>
        <taxon>Trebouxiaceae</taxon>
        <taxon>Myrmecia</taxon>
    </lineage>
</organism>
<dbReference type="InterPro" id="IPR052085">
    <property type="entry name" value="WD-SAM-U-box"/>
</dbReference>
<proteinExistence type="predicted"/>
<feature type="compositionally biased region" description="Low complexity" evidence="2">
    <location>
        <begin position="268"/>
        <end position="277"/>
    </location>
</feature>